<dbReference type="PANTHER" id="PTHR28154">
    <property type="entry name" value="CELL WALL SYNTHESIS PROTEIN KNH1-RELATED"/>
    <property type="match status" value="1"/>
</dbReference>
<dbReference type="GeneID" id="8292593"/>
<dbReference type="InterPro" id="IPR045328">
    <property type="entry name" value="Kre9/Knh1"/>
</dbReference>
<evidence type="ECO:0000313" key="8">
    <source>
        <dbReference type="Proteomes" id="UP000002036"/>
    </source>
</evidence>
<dbReference type="OMA" id="YYYFQIY"/>
<evidence type="ECO:0000259" key="6">
    <source>
        <dbReference type="Pfam" id="PF05390"/>
    </source>
</evidence>
<dbReference type="HOGENOM" id="CLU_063732_1_0_1"/>
<dbReference type="FunCoup" id="C5DKG0">
    <property type="interactions" value="15"/>
</dbReference>
<feature type="domain" description="Yeast cell wall synthesis Kre9/Knh1 C-terminal" evidence="6">
    <location>
        <begin position="179"/>
        <end position="280"/>
    </location>
</feature>
<evidence type="ECO:0000256" key="5">
    <source>
        <dbReference type="SAM" id="SignalP"/>
    </source>
</evidence>
<dbReference type="RefSeq" id="XP_002554398.1">
    <property type="nucleotide sequence ID" value="XM_002554352.1"/>
</dbReference>
<dbReference type="Pfam" id="PF05390">
    <property type="entry name" value="Kre9_KNH1_C"/>
    <property type="match status" value="1"/>
</dbReference>
<evidence type="ECO:0000256" key="3">
    <source>
        <dbReference type="ARBA" id="ARBA00022729"/>
    </source>
</evidence>
<evidence type="ECO:0000313" key="7">
    <source>
        <dbReference type="EMBL" id="CAR23961.1"/>
    </source>
</evidence>
<sequence length="308" mass="33460">MYSSVRTRLALLWTLVVSLTLVAADVAIVSPGQGDKFTASGSSVSITVQWNEDDVTPLLKNVLNYNILLCYGTNDKFTCPETTTNTVKPSDLASGTEGSYSYAAKFDASAVGNGQYFIQVFAQFSKDAKQYTIHYTPRFTLSSMSGTLTPSVTTTSQPATQVMYATGTTTTTDDGFDVSSLSTVPYTQQTYRTRFAPMQMQPGSTITATTWTRRFPTSAVTYYSTLRNWKSLEQLSTITPGWSYTISSDFNYATPMPFPSQNGGWYNPKSRQSLSTRIRNLKYATQGVTTSASADSSGSGSASTLTSS</sequence>
<dbReference type="GO" id="GO:0042546">
    <property type="term" value="P:cell wall biogenesis"/>
    <property type="evidence" value="ECO:0007669"/>
    <property type="project" value="InterPro"/>
</dbReference>
<reference evidence="7 8" key="1">
    <citation type="journal article" date="2009" name="Genome Res.">
        <title>Comparative genomics of protoploid Saccharomycetaceae.</title>
        <authorList>
            <consortium name="The Genolevures Consortium"/>
            <person name="Souciet J.-L."/>
            <person name="Dujon B."/>
            <person name="Gaillardin C."/>
            <person name="Johnston M."/>
            <person name="Baret P.V."/>
            <person name="Cliften P."/>
            <person name="Sherman D.J."/>
            <person name="Weissenbach J."/>
            <person name="Westhof E."/>
            <person name="Wincker P."/>
            <person name="Jubin C."/>
            <person name="Poulain J."/>
            <person name="Barbe V."/>
            <person name="Segurens B."/>
            <person name="Artiguenave F."/>
            <person name="Anthouard V."/>
            <person name="Vacherie B."/>
            <person name="Val M.-E."/>
            <person name="Fulton R.S."/>
            <person name="Minx P."/>
            <person name="Wilson R."/>
            <person name="Durrens P."/>
            <person name="Jean G."/>
            <person name="Marck C."/>
            <person name="Martin T."/>
            <person name="Nikolski M."/>
            <person name="Rolland T."/>
            <person name="Seret M.-L."/>
            <person name="Casaregola S."/>
            <person name="Despons L."/>
            <person name="Fairhead C."/>
            <person name="Fischer G."/>
            <person name="Lafontaine I."/>
            <person name="Leh V."/>
            <person name="Lemaire M."/>
            <person name="de Montigny J."/>
            <person name="Neuveglise C."/>
            <person name="Thierry A."/>
            <person name="Blanc-Lenfle I."/>
            <person name="Bleykasten C."/>
            <person name="Diffels J."/>
            <person name="Fritsch E."/>
            <person name="Frangeul L."/>
            <person name="Goeffon A."/>
            <person name="Jauniaux N."/>
            <person name="Kachouri-Lafond R."/>
            <person name="Payen C."/>
            <person name="Potier S."/>
            <person name="Pribylova L."/>
            <person name="Ozanne C."/>
            <person name="Richard G.-F."/>
            <person name="Sacerdot C."/>
            <person name="Straub M.-L."/>
            <person name="Talla E."/>
        </authorList>
    </citation>
    <scope>NUCLEOTIDE SEQUENCE [LARGE SCALE GENOMIC DNA]</scope>
    <source>
        <strain evidence="8">ATCC 56472 / CBS 6340 / NRRL Y-8284</strain>
    </source>
</reference>
<dbReference type="PANTHER" id="PTHR28154:SF1">
    <property type="entry name" value="CELL WALL SYNTHESIS PROTEIN KNH1-RELATED"/>
    <property type="match status" value="1"/>
</dbReference>
<dbReference type="EMBL" id="CU928170">
    <property type="protein sequence ID" value="CAR23961.1"/>
    <property type="molecule type" value="Genomic_DNA"/>
</dbReference>
<organism evidence="7 8">
    <name type="scientific">Lachancea thermotolerans (strain ATCC 56472 / CBS 6340 / NRRL Y-8284)</name>
    <name type="common">Yeast</name>
    <name type="synonym">Kluyveromyces thermotolerans</name>
    <dbReference type="NCBI Taxonomy" id="559295"/>
    <lineage>
        <taxon>Eukaryota</taxon>
        <taxon>Fungi</taxon>
        <taxon>Dikarya</taxon>
        <taxon>Ascomycota</taxon>
        <taxon>Saccharomycotina</taxon>
        <taxon>Saccharomycetes</taxon>
        <taxon>Saccharomycetales</taxon>
        <taxon>Saccharomycetaceae</taxon>
        <taxon>Lachancea</taxon>
    </lineage>
</organism>
<dbReference type="KEGG" id="lth:KLTH0F04378g"/>
<feature type="chain" id="PRO_5002948792" evidence="5">
    <location>
        <begin position="25"/>
        <end position="308"/>
    </location>
</feature>
<keyword evidence="8" id="KW-1185">Reference proteome</keyword>
<dbReference type="InterPro" id="IPR008659">
    <property type="entry name" value="Kre9/Knh1_C"/>
</dbReference>
<comment type="function">
    <text evidence="1">Involved in cell wall beta(1-&gt;6) glucan synthesis.</text>
</comment>
<dbReference type="STRING" id="559295.C5DKG0"/>
<proteinExistence type="inferred from homology"/>
<name>C5DKG0_LACTC</name>
<dbReference type="GO" id="GO:0005576">
    <property type="term" value="C:extracellular region"/>
    <property type="evidence" value="ECO:0007669"/>
    <property type="project" value="TreeGrafter"/>
</dbReference>
<dbReference type="OrthoDB" id="2432613at2759"/>
<accession>C5DKG0</accession>
<evidence type="ECO:0000256" key="2">
    <source>
        <dbReference type="ARBA" id="ARBA00006816"/>
    </source>
</evidence>
<dbReference type="eggNOG" id="ENOG502S28F">
    <property type="taxonomic scope" value="Eukaryota"/>
</dbReference>
<dbReference type="InParanoid" id="C5DKG0"/>
<feature type="region of interest" description="Disordered" evidence="4">
    <location>
        <begin position="287"/>
        <end position="308"/>
    </location>
</feature>
<protein>
    <submittedName>
        <fullName evidence="7">KLTH0F04378p</fullName>
    </submittedName>
</protein>
<evidence type="ECO:0000256" key="1">
    <source>
        <dbReference type="ARBA" id="ARBA00004010"/>
    </source>
</evidence>
<feature type="signal peptide" evidence="5">
    <location>
        <begin position="1"/>
        <end position="24"/>
    </location>
</feature>
<evidence type="ECO:0000256" key="4">
    <source>
        <dbReference type="SAM" id="MobiDB-lite"/>
    </source>
</evidence>
<dbReference type="Proteomes" id="UP000002036">
    <property type="component" value="Chromosome F"/>
</dbReference>
<gene>
    <name evidence="7" type="ordered locus">KLTH0F04378g</name>
</gene>
<keyword evidence="3 5" id="KW-0732">Signal</keyword>
<comment type="similarity">
    <text evidence="2">Belongs to the KRE9/KNH1 family.</text>
</comment>
<dbReference type="AlphaFoldDB" id="C5DKG0"/>
<dbReference type="GO" id="GO:0006078">
    <property type="term" value="P:(1-&gt;6)-beta-D-glucan biosynthetic process"/>
    <property type="evidence" value="ECO:0007669"/>
    <property type="project" value="InterPro"/>
</dbReference>
<dbReference type="GO" id="GO:0031505">
    <property type="term" value="P:fungal-type cell wall organization"/>
    <property type="evidence" value="ECO:0007669"/>
    <property type="project" value="TreeGrafter"/>
</dbReference>